<evidence type="ECO:0000313" key="3">
    <source>
        <dbReference type="EMBL" id="PRQ50437.1"/>
    </source>
</evidence>
<protein>
    <submittedName>
        <fullName evidence="3">Putative Zinc finger-XS domain-containing protein</fullName>
    </submittedName>
</protein>
<sequence length="140" mass="15740">MHVHVECGFEFVVVEAFVTIQMDAMDYSSDEESDNNESEISDYKDKPYEQLRSGKLKVKGPNGTLRCPFCARKKKQDYKHKDLLQHASGVAKGSANRSTVQKANHKARIRDFGLVSLIESEKGYDTVGYGMEMCVSHADT</sequence>
<comment type="caution">
    <text evidence="3">The sequence shown here is derived from an EMBL/GenBank/DDBJ whole genome shotgun (WGS) entry which is preliminary data.</text>
</comment>
<dbReference type="GO" id="GO:0080188">
    <property type="term" value="P:gene silencing by siRNA-directed DNA methylation"/>
    <property type="evidence" value="ECO:0007669"/>
    <property type="project" value="InterPro"/>
</dbReference>
<reference evidence="3 4" key="1">
    <citation type="journal article" date="2018" name="Nat. Genet.">
        <title>The Rosa genome provides new insights in the design of modern roses.</title>
        <authorList>
            <person name="Bendahmane M."/>
        </authorList>
    </citation>
    <scope>NUCLEOTIDE SEQUENCE [LARGE SCALE GENOMIC DNA]</scope>
    <source>
        <strain evidence="4">cv. Old Blush</strain>
    </source>
</reference>
<dbReference type="AlphaFoldDB" id="A0A2P6RVI1"/>
<dbReference type="InterPro" id="IPR005381">
    <property type="entry name" value="Znf-XS_domain"/>
</dbReference>
<gene>
    <name evidence="3" type="ORF">RchiOBHm_Chr2g0133171</name>
</gene>
<feature type="compositionally biased region" description="Acidic residues" evidence="1">
    <location>
        <begin position="28"/>
        <end position="40"/>
    </location>
</feature>
<evidence type="ECO:0000256" key="1">
    <source>
        <dbReference type="SAM" id="MobiDB-lite"/>
    </source>
</evidence>
<evidence type="ECO:0000313" key="4">
    <source>
        <dbReference type="Proteomes" id="UP000238479"/>
    </source>
</evidence>
<organism evidence="3 4">
    <name type="scientific">Rosa chinensis</name>
    <name type="common">China rose</name>
    <dbReference type="NCBI Taxonomy" id="74649"/>
    <lineage>
        <taxon>Eukaryota</taxon>
        <taxon>Viridiplantae</taxon>
        <taxon>Streptophyta</taxon>
        <taxon>Embryophyta</taxon>
        <taxon>Tracheophyta</taxon>
        <taxon>Spermatophyta</taxon>
        <taxon>Magnoliopsida</taxon>
        <taxon>eudicotyledons</taxon>
        <taxon>Gunneridae</taxon>
        <taxon>Pentapetalae</taxon>
        <taxon>rosids</taxon>
        <taxon>fabids</taxon>
        <taxon>Rosales</taxon>
        <taxon>Rosaceae</taxon>
        <taxon>Rosoideae</taxon>
        <taxon>Rosoideae incertae sedis</taxon>
        <taxon>Rosa</taxon>
    </lineage>
</organism>
<proteinExistence type="predicted"/>
<keyword evidence="4" id="KW-1185">Reference proteome</keyword>
<dbReference type="STRING" id="74649.A0A2P6RVI1"/>
<dbReference type="Gramene" id="PRQ50437">
    <property type="protein sequence ID" value="PRQ50437"/>
    <property type="gene ID" value="RchiOBHm_Chr2g0133171"/>
</dbReference>
<dbReference type="PANTHER" id="PTHR21596">
    <property type="entry name" value="RIBONUCLEASE P SUBUNIT P38"/>
    <property type="match status" value="1"/>
</dbReference>
<feature type="domain" description="Zinc finger-XS" evidence="2">
    <location>
        <begin position="67"/>
        <end position="107"/>
    </location>
</feature>
<evidence type="ECO:0000259" key="2">
    <source>
        <dbReference type="Pfam" id="PF03470"/>
    </source>
</evidence>
<dbReference type="Pfam" id="PF03470">
    <property type="entry name" value="zf-XS"/>
    <property type="match status" value="1"/>
</dbReference>
<dbReference type="EMBL" id="PDCK01000040">
    <property type="protein sequence ID" value="PRQ50437.1"/>
    <property type="molecule type" value="Genomic_DNA"/>
</dbReference>
<dbReference type="InterPro" id="IPR045177">
    <property type="entry name" value="FDM1-5/IDN2"/>
</dbReference>
<feature type="region of interest" description="Disordered" evidence="1">
    <location>
        <begin position="28"/>
        <end position="59"/>
    </location>
</feature>
<dbReference type="Proteomes" id="UP000238479">
    <property type="component" value="Chromosome 2"/>
</dbReference>
<accession>A0A2P6RVI1</accession>
<dbReference type="PANTHER" id="PTHR21596:SF3">
    <property type="entry name" value="FACTOR OF DNA METHYLATION 1-RELATED"/>
    <property type="match status" value="1"/>
</dbReference>
<name>A0A2P6RVI1_ROSCH</name>